<organism evidence="3 4">
    <name type="scientific">Cardiocondyla obscurior</name>
    <dbReference type="NCBI Taxonomy" id="286306"/>
    <lineage>
        <taxon>Eukaryota</taxon>
        <taxon>Metazoa</taxon>
        <taxon>Ecdysozoa</taxon>
        <taxon>Arthropoda</taxon>
        <taxon>Hexapoda</taxon>
        <taxon>Insecta</taxon>
        <taxon>Pterygota</taxon>
        <taxon>Neoptera</taxon>
        <taxon>Endopterygota</taxon>
        <taxon>Hymenoptera</taxon>
        <taxon>Apocrita</taxon>
        <taxon>Aculeata</taxon>
        <taxon>Formicoidea</taxon>
        <taxon>Formicidae</taxon>
        <taxon>Myrmicinae</taxon>
        <taxon>Cardiocondyla</taxon>
    </lineage>
</organism>
<dbReference type="AlphaFoldDB" id="A0AAW2EMK4"/>
<feature type="region of interest" description="Disordered" evidence="1">
    <location>
        <begin position="104"/>
        <end position="153"/>
    </location>
</feature>
<sequence>MQVSYSLPTTTLLFTLRYYLGTCRGVTLMDRRARRGSRYNEPRGSSRVFPISAGKRHENIARNYYRFHLPPSSPPLSYDRRGSIFLSTLSRSFPFRCPGFPLLTRSDHETREGPPPTSPRGAPLHGHRSERQAATDSNDDGDDDGGGGGGGGGDDTRVRVQRFGDCFFASLILFYFFLFFFPLREEGYVRLVC</sequence>
<feature type="transmembrane region" description="Helical" evidence="2">
    <location>
        <begin position="166"/>
        <end position="183"/>
    </location>
</feature>
<protein>
    <submittedName>
        <fullName evidence="3">Uncharacterized protein</fullName>
    </submittedName>
</protein>
<keyword evidence="2" id="KW-0812">Transmembrane</keyword>
<comment type="caution">
    <text evidence="3">The sequence shown here is derived from an EMBL/GenBank/DDBJ whole genome shotgun (WGS) entry which is preliminary data.</text>
</comment>
<reference evidence="3 4" key="1">
    <citation type="submission" date="2023-03" db="EMBL/GenBank/DDBJ databases">
        <title>High recombination rates correlate with genetic variation in Cardiocondyla obscurior ants.</title>
        <authorList>
            <person name="Errbii M."/>
        </authorList>
    </citation>
    <scope>NUCLEOTIDE SEQUENCE [LARGE SCALE GENOMIC DNA]</scope>
    <source>
        <strain evidence="3">Alpha-2009</strain>
        <tissue evidence="3">Whole body</tissue>
    </source>
</reference>
<evidence type="ECO:0000313" key="4">
    <source>
        <dbReference type="Proteomes" id="UP001430953"/>
    </source>
</evidence>
<evidence type="ECO:0000256" key="1">
    <source>
        <dbReference type="SAM" id="MobiDB-lite"/>
    </source>
</evidence>
<keyword evidence="2" id="KW-0472">Membrane</keyword>
<dbReference type="Proteomes" id="UP001430953">
    <property type="component" value="Unassembled WGS sequence"/>
</dbReference>
<keyword evidence="2" id="KW-1133">Transmembrane helix</keyword>
<keyword evidence="4" id="KW-1185">Reference proteome</keyword>
<accession>A0AAW2EMK4</accession>
<dbReference type="EMBL" id="JADYXP020000022">
    <property type="protein sequence ID" value="KAL0102882.1"/>
    <property type="molecule type" value="Genomic_DNA"/>
</dbReference>
<evidence type="ECO:0000313" key="3">
    <source>
        <dbReference type="EMBL" id="KAL0102882.1"/>
    </source>
</evidence>
<evidence type="ECO:0000256" key="2">
    <source>
        <dbReference type="SAM" id="Phobius"/>
    </source>
</evidence>
<proteinExistence type="predicted"/>
<gene>
    <name evidence="3" type="ORF">PUN28_018289</name>
</gene>
<name>A0AAW2EMK4_9HYME</name>